<keyword evidence="1" id="KW-0677">Repeat</keyword>
<dbReference type="PROSITE" id="PS50092">
    <property type="entry name" value="TSP1"/>
    <property type="match status" value="8"/>
</dbReference>
<dbReference type="SMART" id="SM00209">
    <property type="entry name" value="TSP1"/>
    <property type="match status" value="14"/>
</dbReference>
<dbReference type="SUPFAM" id="SSF82895">
    <property type="entry name" value="TSP-1 type 1 repeat"/>
    <property type="match status" value="8"/>
</dbReference>
<dbReference type="InterPro" id="IPR036383">
    <property type="entry name" value="TSP1_rpt_sf"/>
</dbReference>
<dbReference type="Pfam" id="PF00090">
    <property type="entry name" value="TSP_1"/>
    <property type="match status" value="12"/>
</dbReference>
<dbReference type="Proteomes" id="UP000011014">
    <property type="component" value="Unassembled WGS sequence"/>
</dbReference>
<dbReference type="InterPro" id="IPR000884">
    <property type="entry name" value="TSP1_rpt"/>
</dbReference>
<evidence type="ECO:0000256" key="2">
    <source>
        <dbReference type="ARBA" id="ARBA00023157"/>
    </source>
</evidence>
<organism evidence="4">
    <name type="scientific">Oikopleura dioica</name>
    <name type="common">Tunicate</name>
    <dbReference type="NCBI Taxonomy" id="34765"/>
    <lineage>
        <taxon>Eukaryota</taxon>
        <taxon>Metazoa</taxon>
        <taxon>Chordata</taxon>
        <taxon>Tunicata</taxon>
        <taxon>Appendicularia</taxon>
        <taxon>Copelata</taxon>
        <taxon>Oikopleuridae</taxon>
        <taxon>Oikopleura</taxon>
    </lineage>
</organism>
<dbReference type="EMBL" id="FN654439">
    <property type="protein sequence ID" value="CBY33699.1"/>
    <property type="molecule type" value="Genomic_DNA"/>
</dbReference>
<proteinExistence type="predicted"/>
<evidence type="ECO:0000313" key="4">
    <source>
        <dbReference type="EMBL" id="CBY33699.1"/>
    </source>
</evidence>
<feature type="region of interest" description="Disordered" evidence="3">
    <location>
        <begin position="845"/>
        <end position="870"/>
    </location>
</feature>
<dbReference type="AlphaFoldDB" id="E4YDU9"/>
<protein>
    <submittedName>
        <fullName evidence="4">Uncharacterized protein</fullName>
    </submittedName>
</protein>
<name>E4YDU9_OIKDI</name>
<evidence type="ECO:0000256" key="1">
    <source>
        <dbReference type="ARBA" id="ARBA00022737"/>
    </source>
</evidence>
<dbReference type="Gene3D" id="2.20.100.10">
    <property type="entry name" value="Thrombospondin type-1 (TSP1) repeat"/>
    <property type="match status" value="8"/>
</dbReference>
<feature type="compositionally biased region" description="Polar residues" evidence="3">
    <location>
        <begin position="856"/>
        <end position="865"/>
    </location>
</feature>
<dbReference type="PANTHER" id="PTHR22906">
    <property type="entry name" value="PROPERDIN"/>
    <property type="match status" value="1"/>
</dbReference>
<dbReference type="InterPro" id="IPR052065">
    <property type="entry name" value="Compl_asym_regulator"/>
</dbReference>
<accession>E4YDU9</accession>
<gene>
    <name evidence="4" type="ORF">GSOID_T00021638001</name>
</gene>
<evidence type="ECO:0000256" key="3">
    <source>
        <dbReference type="SAM" id="MobiDB-lite"/>
    </source>
</evidence>
<sequence>MLSLALLAASASAQRDWWNTNYRTGTINTVSQPEKIINYVDRIIEEPEPIIRYVDRVITPAPTLPPTTRPPPPPTPSCRWLNWGAWNECTSVCGKNRQSRIRRCDGGDPGVNGCCGGDRNGYKSCVNPTREEPCAYWSGWSEWGACSTSCGDGFRRKQRSCLGANLLNDDADCPGLPYKEESCTIGTGLGAYRNWGSWSACSATCGDAIRTRERSHTCNIGLENDAESCNLLACCDPLPWAEWSSCSTSCFMGTRTRSHSWTCDYKADVVQTEACNAGDVPCGDIGDWMAWSAWSGCSKTCLGGERSRSRFHSCGAQAVLADPSITSAREVQTEACGNVGTYGLWSRWSGCSATCGGGVTTRNRYHQCDGTTDTENAVCNDVCCPAWNFWSEWTPCSVSCGRGVQNRGRDNVCTSVAGQAQSRTCYAELPDYPYGEWAQWSTCSKSCRGGSRSRSAEHICNAAGIVDTEACGNPGFWMEWSAWSGCSVTCGIGLKTRTRRDSCGDNYPETETASCDAGPGQYSNWGIWGACNQTCPGGISRRFQQHNCGAEPLVDIQACGAERWGQWTMWSTCSQSCLGGISTRTKTEFCSNEVVQETRDCGTPGAFLNWSPWTVCSQECQGGVSTRQRAHTCDSGIEQESRTCGRPGYYSQWSFWTDCLRGGVKVTCDGGKRSRTRNGYCGFDDEIQEQDCNMAECCDLTPWTMWGSCSVSCGAGYESRHIQDCKGRNVQTERRTCNIPITAALESSDEHDPDHALELKKKPRDATMVPVHSTSSGLLGHHAMLPAEKALELVSEPADTAKLESTVSAMLSSLLVASLTIPASLSGLPGLPALPHATTASNPATALESALAKSTAKPSDASSIPETGHHGPPGLAALFPAAAVKQPGNEFILARAKLSSRKLAATQVLAFTCSGANGLLVLDPALEATSSELDNTLAAARTKFKLSLAAQWACTPTGQNGRLAHDATISAKSPYSLSDSVDKLATRWPSSRTRLVLLLDALSGLNGATGALAPPAAAWASENDSDDARATTLIA</sequence>
<dbReference type="PANTHER" id="PTHR22906:SF21">
    <property type="entry name" value="SEMA DOMAIN-CONTAINING PROTEIN"/>
    <property type="match status" value="1"/>
</dbReference>
<reference evidence="4" key="1">
    <citation type="journal article" date="2010" name="Science">
        <title>Plasticity of animal genome architecture unmasked by rapid evolution of a pelagic tunicate.</title>
        <authorList>
            <person name="Denoeud F."/>
            <person name="Henriet S."/>
            <person name="Mungpakdee S."/>
            <person name="Aury J.M."/>
            <person name="Da Silva C."/>
            <person name="Brinkmann H."/>
            <person name="Mikhaleva J."/>
            <person name="Olsen L.C."/>
            <person name="Jubin C."/>
            <person name="Canestro C."/>
            <person name="Bouquet J.M."/>
            <person name="Danks G."/>
            <person name="Poulain J."/>
            <person name="Campsteijn C."/>
            <person name="Adamski M."/>
            <person name="Cross I."/>
            <person name="Yadetie F."/>
            <person name="Muffato M."/>
            <person name="Louis A."/>
            <person name="Butcher S."/>
            <person name="Tsagkogeorga G."/>
            <person name="Konrad A."/>
            <person name="Singh S."/>
            <person name="Jensen M.F."/>
            <person name="Cong E.H."/>
            <person name="Eikeseth-Otteraa H."/>
            <person name="Noel B."/>
            <person name="Anthouard V."/>
            <person name="Porcel B.M."/>
            <person name="Kachouri-Lafond R."/>
            <person name="Nishino A."/>
            <person name="Ugolini M."/>
            <person name="Chourrout P."/>
            <person name="Nishida H."/>
            <person name="Aasland R."/>
            <person name="Huzurbazar S."/>
            <person name="Westhof E."/>
            <person name="Delsuc F."/>
            <person name="Lehrach H."/>
            <person name="Reinhardt R."/>
            <person name="Weissenbach J."/>
            <person name="Roy S.W."/>
            <person name="Artiguenave F."/>
            <person name="Postlethwait J.H."/>
            <person name="Manak J.R."/>
            <person name="Thompson E.M."/>
            <person name="Jaillon O."/>
            <person name="Du Pasquier L."/>
            <person name="Boudinot P."/>
            <person name="Liberles D.A."/>
            <person name="Volff J.N."/>
            <person name="Philippe H."/>
            <person name="Lenhard B."/>
            <person name="Roest Crollius H."/>
            <person name="Wincker P."/>
            <person name="Chourrout D."/>
        </authorList>
    </citation>
    <scope>NUCLEOTIDE SEQUENCE [LARGE SCALE GENOMIC DNA]</scope>
</reference>
<keyword evidence="2" id="KW-1015">Disulfide bond</keyword>